<accession>A0ABW8C085</accession>
<gene>
    <name evidence="2" type="ORF">ACIGG6_18115</name>
</gene>
<feature type="transmembrane region" description="Helical" evidence="1">
    <location>
        <begin position="96"/>
        <end position="115"/>
    </location>
</feature>
<evidence type="ECO:0000313" key="2">
    <source>
        <dbReference type="EMBL" id="MFI8751902.1"/>
    </source>
</evidence>
<dbReference type="EMBL" id="JBITWC010000046">
    <property type="protein sequence ID" value="MFI8751902.1"/>
    <property type="molecule type" value="Genomic_DNA"/>
</dbReference>
<dbReference type="RefSeq" id="WP_399846502.1">
    <property type="nucleotide sequence ID" value="NZ_JBITWC010000046.1"/>
</dbReference>
<organism evidence="2 3">
    <name type="scientific">Vreelandella lionensis</name>
    <dbReference type="NCBI Taxonomy" id="1144478"/>
    <lineage>
        <taxon>Bacteria</taxon>
        <taxon>Pseudomonadati</taxon>
        <taxon>Pseudomonadota</taxon>
        <taxon>Gammaproteobacteria</taxon>
        <taxon>Oceanospirillales</taxon>
        <taxon>Halomonadaceae</taxon>
        <taxon>Vreelandella</taxon>
    </lineage>
</organism>
<name>A0ABW8C085_9GAMM</name>
<feature type="transmembrane region" description="Helical" evidence="1">
    <location>
        <begin position="12"/>
        <end position="29"/>
    </location>
</feature>
<protein>
    <submittedName>
        <fullName evidence="2">Uncharacterized protein</fullName>
    </submittedName>
</protein>
<evidence type="ECO:0000256" key="1">
    <source>
        <dbReference type="SAM" id="Phobius"/>
    </source>
</evidence>
<feature type="transmembrane region" description="Helical" evidence="1">
    <location>
        <begin position="127"/>
        <end position="148"/>
    </location>
</feature>
<keyword evidence="3" id="KW-1185">Reference proteome</keyword>
<keyword evidence="1" id="KW-0472">Membrane</keyword>
<dbReference type="Proteomes" id="UP001614338">
    <property type="component" value="Unassembled WGS sequence"/>
</dbReference>
<evidence type="ECO:0000313" key="3">
    <source>
        <dbReference type="Proteomes" id="UP001614338"/>
    </source>
</evidence>
<comment type="caution">
    <text evidence="2">The sequence shown here is derived from an EMBL/GenBank/DDBJ whole genome shotgun (WGS) entry which is preliminary data.</text>
</comment>
<feature type="transmembrane region" description="Helical" evidence="1">
    <location>
        <begin position="241"/>
        <end position="262"/>
    </location>
</feature>
<sequence length="284" mass="31322">MLEILASKQVDIYISLVISLIGAVFGIVLDRSTKGKGGAAPEGGGTHAISVSMQQVVRVSVGSKSSADDQLMLFFVGVFLLVVGVAYLFFRQEVLVAGLLLVLFIFGAWAGSVANSLYSGFYDGWRWVVYLLVMLLFALAAVRVVGLAKTPMFAPSNFIYAQDIVNQWGILALPRYFTALDFQWFGFHLLGIILFFAASWRACLSMLNYAVLGTRLSKGAAHTELGGRIASAYGRPWRNSLFLLGFMVAANYLVSGQFFMWFEYEMPNQLEYFIQVVLHGRQAG</sequence>
<feature type="transmembrane region" description="Helical" evidence="1">
    <location>
        <begin position="71"/>
        <end position="90"/>
    </location>
</feature>
<feature type="transmembrane region" description="Helical" evidence="1">
    <location>
        <begin position="182"/>
        <end position="200"/>
    </location>
</feature>
<keyword evidence="1" id="KW-1133">Transmembrane helix</keyword>
<proteinExistence type="predicted"/>
<keyword evidence="1" id="KW-0812">Transmembrane</keyword>
<reference evidence="2 3" key="1">
    <citation type="submission" date="2024-10" db="EMBL/GenBank/DDBJ databases">
        <title>The Natural Products Discovery Center: Release of the First 8490 Sequenced Strains for Exploring Actinobacteria Biosynthetic Diversity.</title>
        <authorList>
            <person name="Kalkreuter E."/>
            <person name="Kautsar S.A."/>
            <person name="Yang D."/>
            <person name="Bader C.D."/>
            <person name="Teijaro C.N."/>
            <person name="Fluegel L."/>
            <person name="Davis C.M."/>
            <person name="Simpson J.R."/>
            <person name="Lauterbach L."/>
            <person name="Steele A.D."/>
            <person name="Gui C."/>
            <person name="Meng S."/>
            <person name="Li G."/>
            <person name="Viehrig K."/>
            <person name="Ye F."/>
            <person name="Su P."/>
            <person name="Kiefer A.F."/>
            <person name="Nichols A."/>
            <person name="Cepeda A.J."/>
            <person name="Yan W."/>
            <person name="Fan B."/>
            <person name="Jiang Y."/>
            <person name="Adhikari A."/>
            <person name="Zheng C.-J."/>
            <person name="Schuster L."/>
            <person name="Cowan T.M."/>
            <person name="Smanski M.J."/>
            <person name="Chevrette M.G."/>
            <person name="De Carvalho L.P.S."/>
            <person name="Shen B."/>
        </authorList>
    </citation>
    <scope>NUCLEOTIDE SEQUENCE [LARGE SCALE GENOMIC DNA]</scope>
    <source>
        <strain evidence="2 3">NPDC077409</strain>
    </source>
</reference>